<organism evidence="2 3">
    <name type="scientific">Acanthamoeba castellanii (strain ATCC 30010 / Neff)</name>
    <dbReference type="NCBI Taxonomy" id="1257118"/>
    <lineage>
        <taxon>Eukaryota</taxon>
        <taxon>Amoebozoa</taxon>
        <taxon>Discosea</taxon>
        <taxon>Longamoebia</taxon>
        <taxon>Centramoebida</taxon>
        <taxon>Acanthamoebidae</taxon>
        <taxon>Acanthamoeba</taxon>
    </lineage>
</organism>
<evidence type="ECO:0000256" key="1">
    <source>
        <dbReference type="SAM" id="MobiDB-lite"/>
    </source>
</evidence>
<reference evidence="2 3" key="1">
    <citation type="journal article" date="2013" name="Genome Biol.">
        <title>Genome of Acanthamoeba castellanii highlights extensive lateral gene transfer and early evolution of tyrosine kinase signaling.</title>
        <authorList>
            <person name="Clarke M."/>
            <person name="Lohan A.J."/>
            <person name="Liu B."/>
            <person name="Lagkouvardos I."/>
            <person name="Roy S."/>
            <person name="Zafar N."/>
            <person name="Bertelli C."/>
            <person name="Schilde C."/>
            <person name="Kianianmomeni A."/>
            <person name="Burglin T.R."/>
            <person name="Frech C."/>
            <person name="Turcotte B."/>
            <person name="Kopec K.O."/>
            <person name="Synnott J.M."/>
            <person name="Choo C."/>
            <person name="Paponov I."/>
            <person name="Finkler A."/>
            <person name="Soon Heng Tan C."/>
            <person name="Hutchins A.P."/>
            <person name="Weinmeier T."/>
            <person name="Rattei T."/>
            <person name="Chu J.S."/>
            <person name="Gimenez G."/>
            <person name="Irimia M."/>
            <person name="Rigden D.J."/>
            <person name="Fitzpatrick D.A."/>
            <person name="Lorenzo-Morales J."/>
            <person name="Bateman A."/>
            <person name="Chiu C.H."/>
            <person name="Tang P."/>
            <person name="Hegemann P."/>
            <person name="Fromm H."/>
            <person name="Raoult D."/>
            <person name="Greub G."/>
            <person name="Miranda-Saavedra D."/>
            <person name="Chen N."/>
            <person name="Nash P."/>
            <person name="Ginger M.L."/>
            <person name="Horn M."/>
            <person name="Schaap P."/>
            <person name="Caler L."/>
            <person name="Loftus B."/>
        </authorList>
    </citation>
    <scope>NUCLEOTIDE SEQUENCE [LARGE SCALE GENOMIC DNA]</scope>
    <source>
        <strain evidence="2 3">Neff</strain>
    </source>
</reference>
<protein>
    <submittedName>
        <fullName evidence="2">Uncharacterized protein</fullName>
    </submittedName>
</protein>
<dbReference type="VEuPathDB" id="AmoebaDB:ACA1_116150"/>
<keyword evidence="3" id="KW-1185">Reference proteome</keyword>
<accession>L8H3T8</accession>
<evidence type="ECO:0000313" key="2">
    <source>
        <dbReference type="EMBL" id="ELR20154.1"/>
    </source>
</evidence>
<gene>
    <name evidence="2" type="ORF">ACA1_116150</name>
</gene>
<dbReference type="RefSeq" id="XP_004342264.1">
    <property type="nucleotide sequence ID" value="XM_004342215.1"/>
</dbReference>
<name>L8H3T8_ACACF</name>
<dbReference type="GeneID" id="14920999"/>
<feature type="region of interest" description="Disordered" evidence="1">
    <location>
        <begin position="101"/>
        <end position="126"/>
    </location>
</feature>
<dbReference type="AlphaFoldDB" id="L8H3T8"/>
<dbReference type="EMBL" id="KB007926">
    <property type="protein sequence ID" value="ELR20154.1"/>
    <property type="molecule type" value="Genomic_DNA"/>
</dbReference>
<sequence length="126" mass="14570">MFVISGPAVAHERRLALGRGEGGQEQVGEWSRPKLRGRPKLRCDPRVEYVIPGTSIDKDHYEGKFPDEVGFNDIDHVWSLEKFRGAEPRMERVRTHLVDYHPSNSRSCSRTEDESVFDAFNRETER</sequence>
<dbReference type="Proteomes" id="UP000011083">
    <property type="component" value="Unassembled WGS sequence"/>
</dbReference>
<dbReference type="KEGG" id="acan:ACA1_116150"/>
<proteinExistence type="predicted"/>
<evidence type="ECO:0000313" key="3">
    <source>
        <dbReference type="Proteomes" id="UP000011083"/>
    </source>
</evidence>
<feature type="region of interest" description="Disordered" evidence="1">
    <location>
        <begin position="15"/>
        <end position="35"/>
    </location>
</feature>